<feature type="region of interest" description="Disordered" evidence="1">
    <location>
        <begin position="88"/>
        <end position="108"/>
    </location>
</feature>
<keyword evidence="3" id="KW-1185">Reference proteome</keyword>
<dbReference type="EMBL" id="CP069188">
    <property type="protein sequence ID" value="QRV16322.1"/>
    <property type="molecule type" value="Genomic_DNA"/>
</dbReference>
<organism evidence="2 3">
    <name type="scientific">Haloterrigena salifodinae</name>
    <dbReference type="NCBI Taxonomy" id="2675099"/>
    <lineage>
        <taxon>Archaea</taxon>
        <taxon>Methanobacteriati</taxon>
        <taxon>Methanobacteriota</taxon>
        <taxon>Stenosarchaea group</taxon>
        <taxon>Halobacteria</taxon>
        <taxon>Halobacteriales</taxon>
        <taxon>Natrialbaceae</taxon>
        <taxon>Haloterrigena</taxon>
    </lineage>
</organism>
<gene>
    <name evidence="2" type="ORF">JMJ58_05365</name>
</gene>
<dbReference type="RefSeq" id="WP_204748630.1">
    <property type="nucleotide sequence ID" value="NZ_CP069188.1"/>
</dbReference>
<sequence>MSEGETLESELSENCREAVSELQEERPEAEVIAVKGDWAWVSIGDVRPAHINGVFDQETAHAVIRIPTDFPNGRRPYGIVTYPYVTKHDGQDADSEHRDHKKGRPAREALGVDEVGLWSYRWQNISWNDPKDLRKAPEIVRSRFEKED</sequence>
<evidence type="ECO:0000313" key="2">
    <source>
        <dbReference type="EMBL" id="QRV16322.1"/>
    </source>
</evidence>
<evidence type="ECO:0000256" key="1">
    <source>
        <dbReference type="SAM" id="MobiDB-lite"/>
    </source>
</evidence>
<name>A0A8T8E4A5_9EURY</name>
<dbReference type="Proteomes" id="UP000637819">
    <property type="component" value="Chromosome"/>
</dbReference>
<feature type="compositionally biased region" description="Basic and acidic residues" evidence="1">
    <location>
        <begin position="88"/>
        <end position="98"/>
    </location>
</feature>
<evidence type="ECO:0000313" key="3">
    <source>
        <dbReference type="Proteomes" id="UP000637819"/>
    </source>
</evidence>
<dbReference type="GeneID" id="62874531"/>
<protein>
    <submittedName>
        <fullName evidence="2">Uncharacterized protein</fullName>
    </submittedName>
</protein>
<proteinExistence type="predicted"/>
<reference evidence="2 3" key="1">
    <citation type="submission" date="2021-01" db="EMBL/GenBank/DDBJ databases">
        <title>Genome Sequence and Methylation Pattern of Haloterrigena salifodinae BOL5-1, An Extremely Halophilic Archaeon from a Bolivian Salt Mine.</title>
        <authorList>
            <person name="DasSarma P."/>
            <person name="Anton B.P."/>
            <person name="DasSarma S.L."/>
            <person name="von Ehrenheim H.A.L."/>
            <person name="Martinez F.L."/>
            <person name="Guzman D."/>
            <person name="Roberts R.J."/>
            <person name="DasSarma S."/>
        </authorList>
    </citation>
    <scope>NUCLEOTIDE SEQUENCE [LARGE SCALE GENOMIC DNA]</scope>
    <source>
        <strain evidence="2 3">BOL5-1</strain>
    </source>
</reference>
<dbReference type="AlphaFoldDB" id="A0A8T8E4A5"/>
<dbReference type="KEGG" id="hsal:JMJ58_05365"/>
<accession>A0A8T8E4A5</accession>
<dbReference type="OrthoDB" id="350002at2157"/>